<protein>
    <recommendedName>
        <fullName evidence="5">Diguanylate cyclase</fullName>
    </recommendedName>
</protein>
<dbReference type="SMART" id="SM00267">
    <property type="entry name" value="GGDEF"/>
    <property type="match status" value="2"/>
</dbReference>
<dbReference type="InterPro" id="IPR052155">
    <property type="entry name" value="Biofilm_reg_signaling"/>
</dbReference>
<name>A0ABQ0BZB4_9FIRM</name>
<dbReference type="NCBIfam" id="TIGR00254">
    <property type="entry name" value="GGDEF"/>
    <property type="match status" value="2"/>
</dbReference>
<accession>A0ABQ0BZB4</accession>
<dbReference type="PANTHER" id="PTHR44757">
    <property type="entry name" value="DIGUANYLATE CYCLASE DGCP"/>
    <property type="match status" value="1"/>
</dbReference>
<dbReference type="NCBIfam" id="TIGR00229">
    <property type="entry name" value="sensory_box"/>
    <property type="match status" value="1"/>
</dbReference>
<dbReference type="InterPro" id="IPR001633">
    <property type="entry name" value="EAL_dom"/>
</dbReference>
<dbReference type="Pfam" id="PF08447">
    <property type="entry name" value="PAS_3"/>
    <property type="match status" value="1"/>
</dbReference>
<feature type="domain" description="EAL" evidence="1">
    <location>
        <begin position="480"/>
        <end position="735"/>
    </location>
</feature>
<dbReference type="Pfam" id="PF00990">
    <property type="entry name" value="GGDEF"/>
    <property type="match status" value="2"/>
</dbReference>
<reference evidence="3 4" key="1">
    <citation type="submission" date="2024-04" db="EMBL/GenBank/DDBJ databases">
        <title>Defined microbial consortia suppress multidrug-resistant proinflammatory Enterobacteriaceae via ecological control.</title>
        <authorList>
            <person name="Furuichi M."/>
            <person name="Kawaguchi T."/>
            <person name="Pust M."/>
            <person name="Yasuma K."/>
            <person name="Plichta D."/>
            <person name="Hasegawa N."/>
            <person name="Ohya T."/>
            <person name="Bhattarai S."/>
            <person name="Sasajima S."/>
            <person name="Aoto Y."/>
            <person name="Tuganbaev T."/>
            <person name="Yaginuma M."/>
            <person name="Ueda M."/>
            <person name="Okahashi N."/>
            <person name="Amafuji K."/>
            <person name="Kiridooshi Y."/>
            <person name="Sugita K."/>
            <person name="Strazar M."/>
            <person name="Skelly A."/>
            <person name="Suda W."/>
            <person name="Hattori M."/>
            <person name="Nakamoto N."/>
            <person name="Caballero S."/>
            <person name="Norman J."/>
            <person name="Olle B."/>
            <person name="Tanoue T."/>
            <person name="Arita M."/>
            <person name="Bucci V."/>
            <person name="Atarashi K."/>
            <person name="Xavier R."/>
            <person name="Honda K."/>
        </authorList>
    </citation>
    <scope>NUCLEOTIDE SEQUENCE [LARGE SCALE GENOMIC DNA]</scope>
    <source>
        <strain evidence="4">k34-0107-D12</strain>
    </source>
</reference>
<keyword evidence="4" id="KW-1185">Reference proteome</keyword>
<dbReference type="RefSeq" id="WP_033140991.1">
    <property type="nucleotide sequence ID" value="NZ_BAABZQ010000001.1"/>
</dbReference>
<dbReference type="PANTHER" id="PTHR44757:SF2">
    <property type="entry name" value="BIOFILM ARCHITECTURE MAINTENANCE PROTEIN MBAA"/>
    <property type="match status" value="1"/>
</dbReference>
<dbReference type="SMART" id="SM00086">
    <property type="entry name" value="PAC"/>
    <property type="match status" value="1"/>
</dbReference>
<evidence type="ECO:0000259" key="2">
    <source>
        <dbReference type="PROSITE" id="PS50887"/>
    </source>
</evidence>
<dbReference type="PROSITE" id="PS50883">
    <property type="entry name" value="EAL"/>
    <property type="match status" value="1"/>
</dbReference>
<dbReference type="InterPro" id="IPR000014">
    <property type="entry name" value="PAS"/>
</dbReference>
<dbReference type="Gene3D" id="3.30.450.20">
    <property type="entry name" value="PAS domain"/>
    <property type="match status" value="1"/>
</dbReference>
<dbReference type="CDD" id="cd00130">
    <property type="entry name" value="PAS"/>
    <property type="match status" value="1"/>
</dbReference>
<dbReference type="SUPFAM" id="SSF141868">
    <property type="entry name" value="EAL domain-like"/>
    <property type="match status" value="1"/>
</dbReference>
<feature type="domain" description="GGDEF" evidence="2">
    <location>
        <begin position="40"/>
        <end position="178"/>
    </location>
</feature>
<dbReference type="CDD" id="cd01949">
    <property type="entry name" value="GGDEF"/>
    <property type="match status" value="2"/>
</dbReference>
<evidence type="ECO:0008006" key="5">
    <source>
        <dbReference type="Google" id="ProtNLM"/>
    </source>
</evidence>
<evidence type="ECO:0000313" key="4">
    <source>
        <dbReference type="Proteomes" id="UP001600941"/>
    </source>
</evidence>
<sequence length="736" mass="84785">MEHRELWQLAAMDSLTGVSSRREGKDRLELIVKRAKKEKKMLTVAMFDIDSLNWINNRYGDGEGDRVLQFVTSASRRCLCPEDVIFRLSSDEFIVAFYGEELICADKRIQKILEILEREREDYGLECQPSFSYGAVEVYPEDCFTVSDIIAKTDELMYMQKRNYHIMRAKNRLKYNDSEAESKDEFQYNQARLYDALTESTDDYIFIGNMKTGVFRYPPAMVQEFGLPGEVVENAAACWIGLIHPHDEAHFLESNQEIADGRIEEHNIEYRAKNTEGEWIWLRCRGKLIRDQYGKPDMFAGMITNLGKEKQIDHMTGLYNRFEFEGSIKKYLMDGSQITRIGIMILDMDAFKNVNDLYDRMFGDEILRITAGNISAMLPDNARLYRLDGDEFGIILTNGTEEDAQEIFSKIQNKYTRQQEYSGKKYYCTISGGYAVCPENADNYLDLLKCANYALERSKVRGKNRMTIYSPEIPLEKEKKLEMVQMLRESIERGFAGFSVCYQPQVDAKTGRLYGAEALARWHCSKYGDVSPGEFIPLLEQNGLIVPMGMWILRKAAAQCRQWCEQKPDFNMSVNLSYQQFLEGDLTSFVRDTLDEIKLSPANLTLELTESYFVKEDAIVRETLESFREMGVRVAMDDFGVGYSSLFMLKYIPADIVKIDRGFVKGITTDLFNATFIRSITELCNDVGKQVCLEGVETEEEYGRVSSMGLRLIQGFYFGRPVPAEQFFEKLQPGRN</sequence>
<dbReference type="InterPro" id="IPR001610">
    <property type="entry name" value="PAC"/>
</dbReference>
<dbReference type="InterPro" id="IPR013655">
    <property type="entry name" value="PAS_fold_3"/>
</dbReference>
<dbReference type="SUPFAM" id="SSF55073">
    <property type="entry name" value="Nucleotide cyclase"/>
    <property type="match status" value="2"/>
</dbReference>
<dbReference type="Gene3D" id="3.30.70.270">
    <property type="match status" value="2"/>
</dbReference>
<proteinExistence type="predicted"/>
<dbReference type="SUPFAM" id="SSF55785">
    <property type="entry name" value="PYP-like sensor domain (PAS domain)"/>
    <property type="match status" value="1"/>
</dbReference>
<comment type="caution">
    <text evidence="3">The sequence shown here is derived from an EMBL/GenBank/DDBJ whole genome shotgun (WGS) entry which is preliminary data.</text>
</comment>
<gene>
    <name evidence="3" type="ORF">K340107D12_46620</name>
</gene>
<dbReference type="Proteomes" id="UP001600941">
    <property type="component" value="Unassembled WGS sequence"/>
</dbReference>
<dbReference type="InterPro" id="IPR000160">
    <property type="entry name" value="GGDEF_dom"/>
</dbReference>
<dbReference type="InterPro" id="IPR029787">
    <property type="entry name" value="Nucleotide_cyclase"/>
</dbReference>
<organism evidence="3 4">
    <name type="scientific">Blautia parvula</name>
    <dbReference type="NCBI Taxonomy" id="2877527"/>
    <lineage>
        <taxon>Bacteria</taxon>
        <taxon>Bacillati</taxon>
        <taxon>Bacillota</taxon>
        <taxon>Clostridia</taxon>
        <taxon>Lachnospirales</taxon>
        <taxon>Lachnospiraceae</taxon>
        <taxon>Blautia</taxon>
    </lineage>
</organism>
<dbReference type="InterPro" id="IPR035919">
    <property type="entry name" value="EAL_sf"/>
</dbReference>
<dbReference type="EMBL" id="BAABZQ010000001">
    <property type="protein sequence ID" value="GAA6501846.1"/>
    <property type="molecule type" value="Genomic_DNA"/>
</dbReference>
<dbReference type="SMART" id="SM00052">
    <property type="entry name" value="EAL"/>
    <property type="match status" value="1"/>
</dbReference>
<dbReference type="Pfam" id="PF00563">
    <property type="entry name" value="EAL"/>
    <property type="match status" value="1"/>
</dbReference>
<evidence type="ECO:0000313" key="3">
    <source>
        <dbReference type="EMBL" id="GAA6501846.1"/>
    </source>
</evidence>
<evidence type="ECO:0000259" key="1">
    <source>
        <dbReference type="PROSITE" id="PS50883"/>
    </source>
</evidence>
<dbReference type="InterPro" id="IPR043128">
    <property type="entry name" value="Rev_trsase/Diguanyl_cyclase"/>
</dbReference>
<dbReference type="InterPro" id="IPR035965">
    <property type="entry name" value="PAS-like_dom_sf"/>
</dbReference>
<feature type="domain" description="GGDEF" evidence="2">
    <location>
        <begin position="339"/>
        <end position="471"/>
    </location>
</feature>
<dbReference type="PROSITE" id="PS50887">
    <property type="entry name" value="GGDEF"/>
    <property type="match status" value="2"/>
</dbReference>
<dbReference type="CDD" id="cd01948">
    <property type="entry name" value="EAL"/>
    <property type="match status" value="1"/>
</dbReference>
<dbReference type="Gene3D" id="3.20.20.450">
    <property type="entry name" value="EAL domain"/>
    <property type="match status" value="1"/>
</dbReference>